<evidence type="ECO:0000256" key="5">
    <source>
        <dbReference type="ARBA" id="ARBA00023004"/>
    </source>
</evidence>
<keyword evidence="2" id="KW-0004">4Fe-4S</keyword>
<reference evidence="9" key="1">
    <citation type="journal article" date="2005" name="J. Bacteriol.">
        <title>Clustered genes related to sulfate respiration in uncultured prokaryotes support the theory of their concomitant horizontal transfer.</title>
        <authorList>
            <person name="Mussmann M."/>
            <person name="Richter M."/>
            <person name="Lombardot T."/>
            <person name="Meyerdierks A."/>
            <person name="Kuever J."/>
            <person name="Kube M."/>
            <person name="Glockner F.O."/>
            <person name="Amann R."/>
        </authorList>
    </citation>
    <scope>NUCLEOTIDE SEQUENCE</scope>
</reference>
<proteinExistence type="predicted"/>
<evidence type="ECO:0000259" key="7">
    <source>
        <dbReference type="Pfam" id="PF02754"/>
    </source>
</evidence>
<dbReference type="PROSITE" id="PS00198">
    <property type="entry name" value="4FE4S_FER_1"/>
    <property type="match status" value="2"/>
</dbReference>
<sequence length="538" mass="60906">MSKDKKITIKDFCRKTGQLVELETSQFPPLPPPYDKLDLEPGIKPLSDEAQAKYECDLDGVSAVRFPRPETEEEKRELVEKFLTGLKKLFEPRNNWGFLQPLFLTIEYCAKCQTCANACPIYTETGGEDIYRPTYRGEILRRLYKNYVRKGGKILAKLTGDEIEASWTMVARVMELCYRCTICRRCAQTCPIGVDNGLVTRELRKIFSQEMGITVEPLHKKGSVQQLEKGSSTGMTPVAFLDNIEFLEEEVEERTGMKFRWPMDKEGADILLIHNAGEYLAWPENPEAFAIILEKAGIDYTLSSELLGYDSVNYGVWYDDVQFAKVALKHAEVAKNLGVKKIVLGECGHAHKALTVIADRIFSGDYNIPRESSLTLLRDIVVNGKLELDPSRNDDINTTLHDPCNLVRLMGIVKPQREVLRAVSNNFREMTPHGVQNYCCGGGSGFAITQDGNFPDWRHNVSGRAKLRQILDAFQDIIGPEHKKYVCAPCSNCKGAMRDMFAAYGLFERCNILYGGLVELIVNAMVDIDKPFLEWEWH</sequence>
<evidence type="ECO:0000256" key="6">
    <source>
        <dbReference type="ARBA" id="ARBA00023014"/>
    </source>
</evidence>
<dbReference type="Pfam" id="PF02754">
    <property type="entry name" value="CCG"/>
    <property type="match status" value="1"/>
</dbReference>
<dbReference type="PANTHER" id="PTHR43551">
    <property type="entry name" value="FUMARATE REDUCTASE IRON-SULFUR SUBUNIT"/>
    <property type="match status" value="1"/>
</dbReference>
<dbReference type="SUPFAM" id="SSF46548">
    <property type="entry name" value="alpha-helical ferredoxin"/>
    <property type="match status" value="1"/>
</dbReference>
<gene>
    <name evidence="9" type="ORF">39f70027</name>
</gene>
<keyword evidence="1" id="KW-0813">Transport</keyword>
<keyword evidence="3" id="KW-0479">Metal-binding</keyword>
<feature type="domain" description="4Fe-4S ferredoxin-type" evidence="8">
    <location>
        <begin position="106"/>
        <end position="194"/>
    </location>
</feature>
<dbReference type="InterPro" id="IPR017896">
    <property type="entry name" value="4Fe4S_Fe-S-bd"/>
</dbReference>
<keyword evidence="6" id="KW-0411">Iron-sulfur</keyword>
<dbReference type="GO" id="GO:0016491">
    <property type="term" value="F:oxidoreductase activity"/>
    <property type="evidence" value="ECO:0007669"/>
    <property type="project" value="UniProtKB-ARBA"/>
</dbReference>
<dbReference type="GO" id="GO:0046872">
    <property type="term" value="F:metal ion binding"/>
    <property type="evidence" value="ECO:0007669"/>
    <property type="project" value="UniProtKB-KW"/>
</dbReference>
<organism evidence="9">
    <name type="scientific">uncultured sulfate-reducing bacterium</name>
    <dbReference type="NCBI Taxonomy" id="153939"/>
    <lineage>
        <taxon>Bacteria</taxon>
        <taxon>environmental samples</taxon>
    </lineage>
</organism>
<keyword evidence="5" id="KW-0408">Iron</keyword>
<dbReference type="InterPro" id="IPR009051">
    <property type="entry name" value="Helical_ferredxn"/>
</dbReference>
<evidence type="ECO:0000256" key="2">
    <source>
        <dbReference type="ARBA" id="ARBA00022485"/>
    </source>
</evidence>
<dbReference type="InterPro" id="IPR004017">
    <property type="entry name" value="Cys_rich_dom"/>
</dbReference>
<evidence type="ECO:0000313" key="9">
    <source>
        <dbReference type="EMBL" id="CAJ31184.1"/>
    </source>
</evidence>
<dbReference type="EMBL" id="CT025835">
    <property type="protein sequence ID" value="CAJ31184.1"/>
    <property type="molecule type" value="Genomic_DNA"/>
</dbReference>
<dbReference type="Pfam" id="PF13183">
    <property type="entry name" value="Fer4_8"/>
    <property type="match status" value="1"/>
</dbReference>
<dbReference type="PANTHER" id="PTHR43551:SF1">
    <property type="entry name" value="HETERODISULFIDE REDUCTASE"/>
    <property type="match status" value="1"/>
</dbReference>
<keyword evidence="4" id="KW-0249">Electron transport</keyword>
<feature type="domain" description="Cysteine-rich" evidence="7">
    <location>
        <begin position="399"/>
        <end position="497"/>
    </location>
</feature>
<name>Q3IBP3_9BACT</name>
<evidence type="ECO:0000256" key="3">
    <source>
        <dbReference type="ARBA" id="ARBA00022723"/>
    </source>
</evidence>
<dbReference type="GO" id="GO:0051539">
    <property type="term" value="F:4 iron, 4 sulfur cluster binding"/>
    <property type="evidence" value="ECO:0007669"/>
    <property type="project" value="UniProtKB-KW"/>
</dbReference>
<evidence type="ECO:0000259" key="8">
    <source>
        <dbReference type="Pfam" id="PF13183"/>
    </source>
</evidence>
<accession>Q3IBP3</accession>
<evidence type="ECO:0000256" key="1">
    <source>
        <dbReference type="ARBA" id="ARBA00022448"/>
    </source>
</evidence>
<evidence type="ECO:0000256" key="4">
    <source>
        <dbReference type="ARBA" id="ARBA00022982"/>
    </source>
</evidence>
<protein>
    <submittedName>
        <fullName evidence="9">Reductase, iron-sulfur binding subunit</fullName>
    </submittedName>
</protein>
<dbReference type="AlphaFoldDB" id="Q3IBP3"/>
<dbReference type="InterPro" id="IPR017900">
    <property type="entry name" value="4Fe4S_Fe_S_CS"/>
</dbReference>
<dbReference type="Gene3D" id="1.10.1060.10">
    <property type="entry name" value="Alpha-helical ferredoxin"/>
    <property type="match status" value="1"/>
</dbReference>